<protein>
    <recommendedName>
        <fullName evidence="2">SCP domain-containing protein</fullName>
    </recommendedName>
</protein>
<accession>A0A819M7C2</accession>
<organism evidence="3 4">
    <name type="scientific">Rotaria sordida</name>
    <dbReference type="NCBI Taxonomy" id="392033"/>
    <lineage>
        <taxon>Eukaryota</taxon>
        <taxon>Metazoa</taxon>
        <taxon>Spiralia</taxon>
        <taxon>Gnathifera</taxon>
        <taxon>Rotifera</taxon>
        <taxon>Eurotatoria</taxon>
        <taxon>Bdelloidea</taxon>
        <taxon>Philodinida</taxon>
        <taxon>Philodinidae</taxon>
        <taxon>Rotaria</taxon>
    </lineage>
</organism>
<dbReference type="InterPro" id="IPR001283">
    <property type="entry name" value="CRISP-related"/>
</dbReference>
<dbReference type="PANTHER" id="PTHR10334">
    <property type="entry name" value="CYSTEINE-RICH SECRETORY PROTEIN-RELATED"/>
    <property type="match status" value="1"/>
</dbReference>
<dbReference type="Pfam" id="PF00188">
    <property type="entry name" value="CAP"/>
    <property type="match status" value="1"/>
</dbReference>
<dbReference type="FunFam" id="3.40.33.10:FF:000002">
    <property type="entry name" value="Golgi-associated plant pathogenesis-related protein 1"/>
    <property type="match status" value="1"/>
</dbReference>
<evidence type="ECO:0000313" key="3">
    <source>
        <dbReference type="EMBL" id="CAF3975375.1"/>
    </source>
</evidence>
<feature type="signal peptide" evidence="1">
    <location>
        <begin position="1"/>
        <end position="19"/>
    </location>
</feature>
<proteinExistence type="predicted"/>
<dbReference type="InterPro" id="IPR034113">
    <property type="entry name" value="SCP_GAPR1-like"/>
</dbReference>
<name>A0A819M7C2_9BILA</name>
<feature type="chain" id="PRO_5032869855" description="SCP domain-containing protein" evidence="1">
    <location>
        <begin position="20"/>
        <end position="172"/>
    </location>
</feature>
<keyword evidence="1" id="KW-0732">Signal</keyword>
<dbReference type="InterPro" id="IPR018244">
    <property type="entry name" value="Allrgn_V5/Tpx1_CS"/>
</dbReference>
<dbReference type="PROSITE" id="PS01010">
    <property type="entry name" value="CRISP_2"/>
    <property type="match status" value="1"/>
</dbReference>
<evidence type="ECO:0000259" key="2">
    <source>
        <dbReference type="SMART" id="SM00198"/>
    </source>
</evidence>
<dbReference type="Gene3D" id="3.40.33.10">
    <property type="entry name" value="CAP"/>
    <property type="match status" value="1"/>
</dbReference>
<comment type="caution">
    <text evidence="3">The sequence shown here is derived from an EMBL/GenBank/DDBJ whole genome shotgun (WGS) entry which is preliminary data.</text>
</comment>
<dbReference type="CDD" id="cd05382">
    <property type="entry name" value="CAP_GAPR1-like"/>
    <property type="match status" value="1"/>
</dbReference>
<dbReference type="PRINTS" id="PR00837">
    <property type="entry name" value="V5TPXLIKE"/>
</dbReference>
<feature type="domain" description="SCP" evidence="2">
    <location>
        <begin position="26"/>
        <end position="161"/>
    </location>
</feature>
<sequence>MMQLLALALAVFAIVSANAFTPAQIKFQDETLQRHNALRARHCAQPLRLDSNLNKIAQDYADYLAATNGFQHSNNGYGENLYMSSSSVPLANLHGNEATQAWYDEIEDYNFGRPGFSGATGHFTQVVWKGSTRLGVGIGFGNGGRRAIVVCNYDPPGNYMGQFPQHVAPAQC</sequence>
<dbReference type="SMART" id="SM00198">
    <property type="entry name" value="SCP"/>
    <property type="match status" value="1"/>
</dbReference>
<reference evidence="3" key="1">
    <citation type="submission" date="2021-02" db="EMBL/GenBank/DDBJ databases">
        <authorList>
            <person name="Nowell W R."/>
        </authorList>
    </citation>
    <scope>NUCLEOTIDE SEQUENCE</scope>
</reference>
<dbReference type="GO" id="GO:0005576">
    <property type="term" value="C:extracellular region"/>
    <property type="evidence" value="ECO:0007669"/>
    <property type="project" value="InterPro"/>
</dbReference>
<dbReference type="InterPro" id="IPR014044">
    <property type="entry name" value="CAP_dom"/>
</dbReference>
<evidence type="ECO:0000313" key="4">
    <source>
        <dbReference type="Proteomes" id="UP000663836"/>
    </source>
</evidence>
<dbReference type="Proteomes" id="UP000663836">
    <property type="component" value="Unassembled WGS sequence"/>
</dbReference>
<dbReference type="PROSITE" id="PS01009">
    <property type="entry name" value="CRISP_1"/>
    <property type="match status" value="1"/>
</dbReference>
<dbReference type="InterPro" id="IPR035940">
    <property type="entry name" value="CAP_sf"/>
</dbReference>
<dbReference type="AlphaFoldDB" id="A0A819M7C2"/>
<gene>
    <name evidence="3" type="ORF">JBS370_LOCUS24871</name>
</gene>
<dbReference type="SUPFAM" id="SSF55797">
    <property type="entry name" value="PR-1-like"/>
    <property type="match status" value="1"/>
</dbReference>
<evidence type="ECO:0000256" key="1">
    <source>
        <dbReference type="SAM" id="SignalP"/>
    </source>
</evidence>
<dbReference type="EMBL" id="CAJOBD010003985">
    <property type="protein sequence ID" value="CAF3975375.1"/>
    <property type="molecule type" value="Genomic_DNA"/>
</dbReference>